<organism evidence="2 3">
    <name type="scientific">Aureimonas phyllosphaerae</name>
    <dbReference type="NCBI Taxonomy" id="1166078"/>
    <lineage>
        <taxon>Bacteria</taxon>
        <taxon>Pseudomonadati</taxon>
        <taxon>Pseudomonadota</taxon>
        <taxon>Alphaproteobacteria</taxon>
        <taxon>Hyphomicrobiales</taxon>
        <taxon>Aurantimonadaceae</taxon>
        <taxon>Aureimonas</taxon>
    </lineage>
</organism>
<dbReference type="Proteomes" id="UP000531216">
    <property type="component" value="Unassembled WGS sequence"/>
</dbReference>
<dbReference type="CDD" id="cd07715">
    <property type="entry name" value="TaR3-like_MBL-fold"/>
    <property type="match status" value="1"/>
</dbReference>
<dbReference type="PANTHER" id="PTHR46018:SF2">
    <property type="entry name" value="ZINC PHOSPHODIESTERASE ELAC PROTEIN 1"/>
    <property type="match status" value="1"/>
</dbReference>
<dbReference type="Gene3D" id="3.60.15.10">
    <property type="entry name" value="Ribonuclease Z/Hydroxyacylglutathione hydrolase-like"/>
    <property type="match status" value="1"/>
</dbReference>
<evidence type="ECO:0000313" key="2">
    <source>
        <dbReference type="EMBL" id="MBB3934111.1"/>
    </source>
</evidence>
<comment type="caution">
    <text evidence="2">The sequence shown here is derived from an EMBL/GenBank/DDBJ whole genome shotgun (WGS) entry which is preliminary data.</text>
</comment>
<feature type="domain" description="Metallo-beta-lactamase" evidence="1">
    <location>
        <begin position="45"/>
        <end position="244"/>
    </location>
</feature>
<evidence type="ECO:0000259" key="1">
    <source>
        <dbReference type="Pfam" id="PF12706"/>
    </source>
</evidence>
<dbReference type="GO" id="GO:0042781">
    <property type="term" value="F:3'-tRNA processing endoribonuclease activity"/>
    <property type="evidence" value="ECO:0007669"/>
    <property type="project" value="TreeGrafter"/>
</dbReference>
<dbReference type="InterPro" id="IPR001279">
    <property type="entry name" value="Metallo-B-lactamas"/>
</dbReference>
<dbReference type="Pfam" id="PF12706">
    <property type="entry name" value="Lactamase_B_2"/>
    <property type="match status" value="1"/>
</dbReference>
<sequence length="287" mass="31939">MSIVQAGMRLTVWGARGTVPIALEDPSRYGARTCCVSIEAQGRVLIFDAGTGIVDLGNRLMASGEREIDLFLGHAHYDHVIGFPYFLPFYNPACRVRIHAGHMQDGRNCRALLEDFLRAPFHPVGLEKFKADIEYVTFRPTDMLQPSAGIRITTHELTHPNGAVAYRVESDGRSVVYATDHEHRPGMRDVALETFIAGADVLIFDTTFTDEELPRYVGYGHSTYEEGVRLALATGVRRLVLFHHSHKRPDDDLARIEREMQTLLPGAVAGRPGLEIDLPALPRAPEI</sequence>
<dbReference type="OrthoDB" id="9803916at2"/>
<dbReference type="PANTHER" id="PTHR46018">
    <property type="entry name" value="ZINC PHOSPHODIESTERASE ELAC PROTEIN 1"/>
    <property type="match status" value="1"/>
</dbReference>
<name>A0A7W6FSM1_9HYPH</name>
<evidence type="ECO:0000313" key="3">
    <source>
        <dbReference type="Proteomes" id="UP000531216"/>
    </source>
</evidence>
<protein>
    <submittedName>
        <fullName evidence="2">Phosphoribosyl 1,2-cyclic phosphodiesterase</fullName>
    </submittedName>
</protein>
<accession>A0A7W6FSM1</accession>
<proteinExistence type="predicted"/>
<gene>
    <name evidence="2" type="ORF">GGR05_000222</name>
</gene>
<keyword evidence="3" id="KW-1185">Reference proteome</keyword>
<dbReference type="EMBL" id="JACIDO010000001">
    <property type="protein sequence ID" value="MBB3934111.1"/>
    <property type="molecule type" value="Genomic_DNA"/>
</dbReference>
<reference evidence="2 3" key="1">
    <citation type="submission" date="2020-08" db="EMBL/GenBank/DDBJ databases">
        <title>Genomic Encyclopedia of Type Strains, Phase IV (KMG-IV): sequencing the most valuable type-strain genomes for metagenomic binning, comparative biology and taxonomic classification.</title>
        <authorList>
            <person name="Goeker M."/>
        </authorList>
    </citation>
    <scope>NUCLEOTIDE SEQUENCE [LARGE SCALE GENOMIC DNA]</scope>
    <source>
        <strain evidence="2 3">DSM 25024</strain>
    </source>
</reference>
<dbReference type="SUPFAM" id="SSF56281">
    <property type="entry name" value="Metallo-hydrolase/oxidoreductase"/>
    <property type="match status" value="1"/>
</dbReference>
<dbReference type="AlphaFoldDB" id="A0A7W6FSM1"/>
<dbReference type="InterPro" id="IPR036866">
    <property type="entry name" value="RibonucZ/Hydroxyglut_hydro"/>
</dbReference>